<dbReference type="RefSeq" id="WP_163962015.1">
    <property type="nucleotide sequence ID" value="NZ_JAAIVB010000032.1"/>
</dbReference>
<sequence length="451" mass="51031">MSDSALLGAMRKEAVAFSLEAIDASIIDQVGDASIVLLGEATHGSQEFYRVRAEISKHLIARKGFDAIAVEADWPDALRLSRFVQGIPRLDPAQPPDREVEDALSGFTRFPLWMWRNTEVVRLATWLRDHNQQFEGREDRVGFFGLDLYSLRTSMDAVVRYLSQVDPEAARRAKERYACFDHLAEDPQRYGYAATFGMKPDCEDEVVRQLVELTSGGLALAGGAHPDELFYAQQNARVAHHAEAYYRSMFAGRNESWNLRDTHMLETLEALRDYLSARKGRPARIVVWAHNSHIGDARSTEMGWEGQLNLGQLARERFGMDDTFLLGFTTHGGTVTAASDWDGATERKAIVPSMPGSLERLLHDVGLESFLIRFRDRPQLRDLLHQSDWLERAIGVIYLPQSERISHYFQARPARQFDAIIHVDTTSALRPLDKSSHWNDDEVPDTFPSGM</sequence>
<dbReference type="Proteomes" id="UP000482155">
    <property type="component" value="Unassembled WGS sequence"/>
</dbReference>
<proteinExistence type="predicted"/>
<accession>A0A6B3SK65</accession>
<dbReference type="InterPro" id="IPR007815">
    <property type="entry name" value="Emycin_Estase"/>
</dbReference>
<dbReference type="InterPro" id="IPR014622">
    <property type="entry name" value="UCP036794_erythomycin"/>
</dbReference>
<evidence type="ECO:0000313" key="2">
    <source>
        <dbReference type="Proteomes" id="UP000482155"/>
    </source>
</evidence>
<organism evidence="1 2">
    <name type="scientific">Noviherbaspirillum galbum</name>
    <dbReference type="NCBI Taxonomy" id="2709383"/>
    <lineage>
        <taxon>Bacteria</taxon>
        <taxon>Pseudomonadati</taxon>
        <taxon>Pseudomonadota</taxon>
        <taxon>Betaproteobacteria</taxon>
        <taxon>Burkholderiales</taxon>
        <taxon>Oxalobacteraceae</taxon>
        <taxon>Noviherbaspirillum</taxon>
    </lineage>
</organism>
<dbReference type="AlphaFoldDB" id="A0A6B3SK65"/>
<dbReference type="InterPro" id="IPR052036">
    <property type="entry name" value="Hydrolase/PRTase-associated"/>
</dbReference>
<dbReference type="Gene3D" id="3.30.1870.10">
    <property type="entry name" value="EreA-like, domain 2"/>
    <property type="match status" value="1"/>
</dbReference>
<dbReference type="PANTHER" id="PTHR31299">
    <property type="entry name" value="ESTERASE, PUTATIVE (AFU_ORTHOLOGUE AFUA_1G05850)-RELATED"/>
    <property type="match status" value="1"/>
</dbReference>
<evidence type="ECO:0000313" key="1">
    <source>
        <dbReference type="EMBL" id="NEX61120.1"/>
    </source>
</evidence>
<gene>
    <name evidence="1" type="ORF">G3574_08520</name>
</gene>
<name>A0A6B3SK65_9BURK</name>
<dbReference type="PANTHER" id="PTHR31299:SF0">
    <property type="entry name" value="ESTERASE, PUTATIVE (AFU_ORTHOLOGUE AFUA_1G05850)-RELATED"/>
    <property type="match status" value="1"/>
</dbReference>
<keyword evidence="2" id="KW-1185">Reference proteome</keyword>
<dbReference type="Gene3D" id="3.40.1660.10">
    <property type="entry name" value="EreA-like (biosynthetic domain)"/>
    <property type="match status" value="1"/>
</dbReference>
<comment type="caution">
    <text evidence="1">The sequence shown here is derived from an EMBL/GenBank/DDBJ whole genome shotgun (WGS) entry which is preliminary data.</text>
</comment>
<reference evidence="1 2" key="1">
    <citation type="submission" date="2020-02" db="EMBL/GenBank/DDBJ databases">
        <authorList>
            <person name="Kim M.K."/>
        </authorList>
    </citation>
    <scope>NUCLEOTIDE SEQUENCE [LARGE SCALE GENOMIC DNA]</scope>
    <source>
        <strain evidence="1 2">17J57-3</strain>
    </source>
</reference>
<dbReference type="CDD" id="cd14728">
    <property type="entry name" value="Ere-like"/>
    <property type="match status" value="1"/>
</dbReference>
<dbReference type="EMBL" id="JAAIVB010000032">
    <property type="protein sequence ID" value="NEX61120.1"/>
    <property type="molecule type" value="Genomic_DNA"/>
</dbReference>
<dbReference type="GO" id="GO:0046677">
    <property type="term" value="P:response to antibiotic"/>
    <property type="evidence" value="ECO:0007669"/>
    <property type="project" value="InterPro"/>
</dbReference>
<dbReference type="Gene3D" id="1.20.1440.30">
    <property type="entry name" value="Biosynthetic Protein domain"/>
    <property type="match status" value="1"/>
</dbReference>
<dbReference type="PIRSF" id="PIRSF036794">
    <property type="entry name" value="UCP_erythr_ester"/>
    <property type="match status" value="1"/>
</dbReference>
<dbReference type="Pfam" id="PF05139">
    <property type="entry name" value="Erythro_esteras"/>
    <property type="match status" value="1"/>
</dbReference>
<protein>
    <submittedName>
        <fullName evidence="1">Erythromycin esterase family protein</fullName>
    </submittedName>
</protein>
<dbReference type="SUPFAM" id="SSF159501">
    <property type="entry name" value="EreA/ChaN-like"/>
    <property type="match status" value="1"/>
</dbReference>